<dbReference type="Proteomes" id="UP000197208">
    <property type="component" value="Unassembled WGS sequence"/>
</dbReference>
<name>A0A246BKV6_9DEIO</name>
<organism evidence="2 3">
    <name type="scientific">Deinococcus indicus</name>
    <dbReference type="NCBI Taxonomy" id="223556"/>
    <lineage>
        <taxon>Bacteria</taxon>
        <taxon>Thermotogati</taxon>
        <taxon>Deinococcota</taxon>
        <taxon>Deinococci</taxon>
        <taxon>Deinococcales</taxon>
        <taxon>Deinococcaceae</taxon>
        <taxon>Deinococcus</taxon>
    </lineage>
</organism>
<dbReference type="RefSeq" id="WP_088248576.1">
    <property type="nucleotide sequence ID" value="NZ_NHMK01000013.1"/>
</dbReference>
<reference evidence="2 3" key="1">
    <citation type="submission" date="2017-05" db="EMBL/GenBank/DDBJ databases">
        <title>De novo genome assembly of Deniococcus indicus strain DR1.</title>
        <authorList>
            <person name="Chauhan D."/>
            <person name="Yennamalli R.M."/>
            <person name="Priyadarshini R."/>
        </authorList>
    </citation>
    <scope>NUCLEOTIDE SEQUENCE [LARGE SCALE GENOMIC DNA]</scope>
    <source>
        <strain evidence="2 3">DR1</strain>
    </source>
</reference>
<gene>
    <name evidence="2" type="ORF">CBQ26_10355</name>
</gene>
<accession>A0A246BKV6</accession>
<protein>
    <submittedName>
        <fullName evidence="2">Uncharacterized protein</fullName>
    </submittedName>
</protein>
<evidence type="ECO:0000256" key="1">
    <source>
        <dbReference type="SAM" id="Phobius"/>
    </source>
</evidence>
<keyword evidence="1" id="KW-0812">Transmembrane</keyword>
<sequence length="133" mass="13852">MNARLGPALRAAALLALLTLGGGLWWASQAQLVQLVRPEAAATASLFGDGPATPGTPIGQPQRLLIRAPAAFLPGEGPRGERFVSEPALRAAGQYPLQEKTVRLVTLLASAGLLGAAALLMAGSWWVQRRAHT</sequence>
<dbReference type="AlphaFoldDB" id="A0A246BKV6"/>
<dbReference type="OrthoDB" id="73703at2"/>
<evidence type="ECO:0000313" key="2">
    <source>
        <dbReference type="EMBL" id="OWL95971.1"/>
    </source>
</evidence>
<proteinExistence type="predicted"/>
<dbReference type="EMBL" id="NHMK01000013">
    <property type="protein sequence ID" value="OWL95971.1"/>
    <property type="molecule type" value="Genomic_DNA"/>
</dbReference>
<comment type="caution">
    <text evidence="2">The sequence shown here is derived from an EMBL/GenBank/DDBJ whole genome shotgun (WGS) entry which is preliminary data.</text>
</comment>
<keyword evidence="3" id="KW-1185">Reference proteome</keyword>
<evidence type="ECO:0000313" key="3">
    <source>
        <dbReference type="Proteomes" id="UP000197208"/>
    </source>
</evidence>
<keyword evidence="1" id="KW-0472">Membrane</keyword>
<keyword evidence="1" id="KW-1133">Transmembrane helix</keyword>
<feature type="transmembrane region" description="Helical" evidence="1">
    <location>
        <begin position="104"/>
        <end position="127"/>
    </location>
</feature>